<feature type="transmembrane region" description="Helical" evidence="8">
    <location>
        <begin position="157"/>
        <end position="177"/>
    </location>
</feature>
<dbReference type="FunFam" id="1.20.1740.10:FF:000006">
    <property type="entry name" value="General amino acid permease"/>
    <property type="match status" value="1"/>
</dbReference>
<name>H0ED64_GLAL7</name>
<dbReference type="GO" id="GO:0016020">
    <property type="term" value="C:membrane"/>
    <property type="evidence" value="ECO:0007669"/>
    <property type="project" value="UniProtKB-SubCell"/>
</dbReference>
<evidence type="ECO:0000256" key="7">
    <source>
        <dbReference type="SAM" id="MobiDB-lite"/>
    </source>
</evidence>
<dbReference type="OrthoDB" id="3900342at2759"/>
<evidence type="ECO:0000313" key="11">
    <source>
        <dbReference type="Proteomes" id="UP000005446"/>
    </source>
</evidence>
<evidence type="ECO:0000256" key="2">
    <source>
        <dbReference type="ARBA" id="ARBA00022448"/>
    </source>
</evidence>
<keyword evidence="2" id="KW-0813">Transport</keyword>
<feature type="transmembrane region" description="Helical" evidence="8">
    <location>
        <begin position="240"/>
        <end position="261"/>
    </location>
</feature>
<dbReference type="PANTHER" id="PTHR43341">
    <property type="entry name" value="AMINO ACID PERMEASE"/>
    <property type="match status" value="1"/>
</dbReference>
<evidence type="ECO:0000256" key="4">
    <source>
        <dbReference type="ARBA" id="ARBA00022970"/>
    </source>
</evidence>
<dbReference type="InterPro" id="IPR004841">
    <property type="entry name" value="AA-permease/SLC12A_dom"/>
</dbReference>
<evidence type="ECO:0000256" key="6">
    <source>
        <dbReference type="ARBA" id="ARBA00023136"/>
    </source>
</evidence>
<dbReference type="InterPro" id="IPR050524">
    <property type="entry name" value="APC_YAT"/>
</dbReference>
<keyword evidence="5 8" id="KW-1133">Transmembrane helix</keyword>
<reference evidence="10 11" key="1">
    <citation type="journal article" date="2012" name="Eukaryot. Cell">
        <title>Genome sequence of the fungus Glarea lozoyensis: the first genome sequence of a species from the Helotiaceae family.</title>
        <authorList>
            <person name="Youssar L."/>
            <person name="Gruening B.A."/>
            <person name="Erxleben A."/>
            <person name="Guenther S."/>
            <person name="Huettel W."/>
        </authorList>
    </citation>
    <scope>NUCLEOTIDE SEQUENCE [LARGE SCALE GENOMIC DNA]</scope>
    <source>
        <strain evidence="11">ATCC 74030 / MF5533</strain>
    </source>
</reference>
<keyword evidence="11" id="KW-1185">Reference proteome</keyword>
<feature type="transmembrane region" description="Helical" evidence="8">
    <location>
        <begin position="267"/>
        <end position="287"/>
    </location>
</feature>
<dbReference type="Proteomes" id="UP000005446">
    <property type="component" value="Unassembled WGS sequence"/>
</dbReference>
<dbReference type="InParanoid" id="H0ED64"/>
<feature type="domain" description="Amino acid permease/ SLC12A" evidence="9">
    <location>
        <begin position="129"/>
        <end position="599"/>
    </location>
</feature>
<sequence>MTRQAYTPSTNLSTPSLSDRKKLAWPSIDPAKQRAFPLHVVTRELYRGTRPHVELAAFSFTLTSRTSPKCVLIAKMEKESYNVDEKPGHNGIGEHQAKTGRLAEAADLYGNVEEAEQLGYVSRGLKSRHIQFIALGGTIGTGLFLGIGGALTTSGPLSILLGYTFTGIAIFAMMQCLGEMATWLPLPGSIPQFCARYVDDAMGFAVGWNNWYNSAITLCAEISAAAIVIQFWEGARDINVAAWISIIIVVVICLNIFAVSIYGEAEFVFASVKIITIVGLLIMAFIVDLGGGPKHDRLGFRFWKNPGAMKEYDSTGDTGRFLGLFNVLVNAAFSYGGVELVAVAAGEAENPRKNIPKAVRRVFWRILFFYVLGSLAIGVLVSSSDEHLLKAQDEGAPGAARSPWVVGITNAGIPVLPSIINAVILTSASSSANAFLYTGSRYLFALAQNRQAPRIFLTCSKAGVPYYAVAVTASISGLTYLSVGKGGSAKAFAWFQNIVTIASLWTWVSICIAYIQFHKALKAQGIDRNTLVFKSRFQPYTAWFALIYFAMIIIFSGFDVFVGKNHSHWSTDTFIAAYIGIPIYIALFLFWKVFKRTKFVNPADADIQSGKAALDAEDANWPELVPRNFLERIWFWIA</sequence>
<feature type="transmembrane region" description="Helical" evidence="8">
    <location>
        <begin position="575"/>
        <end position="594"/>
    </location>
</feature>
<evidence type="ECO:0000256" key="3">
    <source>
        <dbReference type="ARBA" id="ARBA00022692"/>
    </source>
</evidence>
<dbReference type="Gene3D" id="1.20.1740.10">
    <property type="entry name" value="Amino acid/polyamine transporter I"/>
    <property type="match status" value="1"/>
</dbReference>
<dbReference type="HOGENOM" id="CLU_007946_12_1_1"/>
<dbReference type="PANTHER" id="PTHR43341:SF39">
    <property type="entry name" value="AMINO ACID TRANSPORTER (EUROFUNG)-RELATED"/>
    <property type="match status" value="1"/>
</dbReference>
<dbReference type="EMBL" id="AGUE01000006">
    <property type="protein sequence ID" value="EHL03718.1"/>
    <property type="molecule type" value="Genomic_DNA"/>
</dbReference>
<dbReference type="AlphaFoldDB" id="H0ED64"/>
<evidence type="ECO:0000256" key="5">
    <source>
        <dbReference type="ARBA" id="ARBA00022989"/>
    </source>
</evidence>
<evidence type="ECO:0000256" key="1">
    <source>
        <dbReference type="ARBA" id="ARBA00004141"/>
    </source>
</evidence>
<feature type="transmembrane region" description="Helical" evidence="8">
    <location>
        <begin position="537"/>
        <end position="555"/>
    </location>
</feature>
<dbReference type="Pfam" id="PF00324">
    <property type="entry name" value="AA_permease"/>
    <property type="match status" value="1"/>
</dbReference>
<accession>H0ED64</accession>
<protein>
    <submittedName>
        <fullName evidence="10">Putative proline-specific permease put4</fullName>
    </submittedName>
</protein>
<feature type="transmembrane region" description="Helical" evidence="8">
    <location>
        <begin position="132"/>
        <end position="151"/>
    </location>
</feature>
<comment type="caution">
    <text evidence="10">The sequence shown here is derived from an EMBL/GenBank/DDBJ whole genome shotgun (WGS) entry which is preliminary data.</text>
</comment>
<dbReference type="InterPro" id="IPR004840">
    <property type="entry name" value="Amino_acid_permease_CS"/>
</dbReference>
<dbReference type="GO" id="GO:0015171">
    <property type="term" value="F:amino acid transmembrane transporter activity"/>
    <property type="evidence" value="ECO:0007669"/>
    <property type="project" value="TreeGrafter"/>
</dbReference>
<keyword evidence="4" id="KW-0029">Amino-acid transport</keyword>
<proteinExistence type="predicted"/>
<keyword evidence="3 8" id="KW-0812">Transmembrane</keyword>
<feature type="transmembrane region" description="Helical" evidence="8">
    <location>
        <begin position="494"/>
        <end position="517"/>
    </location>
</feature>
<evidence type="ECO:0000259" key="9">
    <source>
        <dbReference type="Pfam" id="PF00324"/>
    </source>
</evidence>
<organism evidence="10 11">
    <name type="scientific">Glarea lozoyensis (strain ATCC 74030 / MF5533)</name>
    <dbReference type="NCBI Taxonomy" id="1104152"/>
    <lineage>
        <taxon>Eukaryota</taxon>
        <taxon>Fungi</taxon>
        <taxon>Dikarya</taxon>
        <taxon>Ascomycota</taxon>
        <taxon>Pezizomycotina</taxon>
        <taxon>Leotiomycetes</taxon>
        <taxon>Helotiales</taxon>
        <taxon>Helotiaceae</taxon>
        <taxon>Glarea</taxon>
    </lineage>
</organism>
<keyword evidence="6 8" id="KW-0472">Membrane</keyword>
<feature type="region of interest" description="Disordered" evidence="7">
    <location>
        <begin position="1"/>
        <end position="20"/>
    </location>
</feature>
<dbReference type="PROSITE" id="PS00218">
    <property type="entry name" value="AMINO_ACID_PERMEASE_1"/>
    <property type="match status" value="1"/>
</dbReference>
<evidence type="ECO:0000256" key="8">
    <source>
        <dbReference type="SAM" id="Phobius"/>
    </source>
</evidence>
<comment type="subcellular location">
    <subcellularLocation>
        <location evidence="1">Membrane</location>
        <topology evidence="1">Multi-pass membrane protein</topology>
    </subcellularLocation>
</comment>
<evidence type="ECO:0000313" key="10">
    <source>
        <dbReference type="EMBL" id="EHL03718.1"/>
    </source>
</evidence>
<feature type="transmembrane region" description="Helical" evidence="8">
    <location>
        <begin position="464"/>
        <end position="482"/>
    </location>
</feature>
<feature type="transmembrane region" description="Helical" evidence="8">
    <location>
        <begin position="362"/>
        <end position="381"/>
    </location>
</feature>
<feature type="compositionally biased region" description="Low complexity" evidence="7">
    <location>
        <begin position="7"/>
        <end position="17"/>
    </location>
</feature>
<gene>
    <name evidence="10" type="ORF">M7I_0365</name>
</gene>